<gene>
    <name evidence="3" type="ORF">OM33_16030</name>
</gene>
<dbReference type="SUPFAM" id="SSF55785">
    <property type="entry name" value="PYP-like sensor domain (PAS domain)"/>
    <property type="match status" value="1"/>
</dbReference>
<evidence type="ECO:0000313" key="4">
    <source>
        <dbReference type="Proteomes" id="UP000030341"/>
    </source>
</evidence>
<dbReference type="CDD" id="cd01949">
    <property type="entry name" value="GGDEF"/>
    <property type="match status" value="1"/>
</dbReference>
<evidence type="ECO:0000259" key="2">
    <source>
        <dbReference type="PROSITE" id="PS50887"/>
    </source>
</evidence>
<dbReference type="PANTHER" id="PTHR46663">
    <property type="entry name" value="DIGUANYLATE CYCLASE DGCT-RELATED"/>
    <property type="match status" value="1"/>
</dbReference>
<comment type="cofactor">
    <cofactor evidence="1">
        <name>Mg(2+)</name>
        <dbReference type="ChEBI" id="CHEBI:18420"/>
    </cofactor>
</comment>
<dbReference type="STRING" id="1348114.OM33_16030"/>
<dbReference type="Pfam" id="PF08448">
    <property type="entry name" value="PAS_4"/>
    <property type="match status" value="1"/>
</dbReference>
<dbReference type="Gene3D" id="3.30.70.270">
    <property type="match status" value="1"/>
</dbReference>
<reference evidence="3 4" key="1">
    <citation type="submission" date="2014-11" db="EMBL/GenBank/DDBJ databases">
        <title>Complete Genome Sequence of Pseudoalteromonas sp. Strain OCN003 Isolated from Kaneohe Bay, Oahu, Hawaii.</title>
        <authorList>
            <person name="Beurmann S."/>
            <person name="Videau P."/>
            <person name="Ushijima B."/>
            <person name="Smith A.M."/>
            <person name="Aeby G.S."/>
            <person name="Callahan S.M."/>
            <person name="Belcaid M."/>
        </authorList>
    </citation>
    <scope>NUCLEOTIDE SEQUENCE [LARGE SCALE GENOMIC DNA]</scope>
    <source>
        <strain evidence="3 4">OCN003</strain>
    </source>
</reference>
<name>A0A0A7EJ09_9GAMM</name>
<dbReference type="NCBIfam" id="TIGR00254">
    <property type="entry name" value="GGDEF"/>
    <property type="match status" value="1"/>
</dbReference>
<dbReference type="KEGG" id="pseo:OM33_16030"/>
<dbReference type="InterPro" id="IPR052163">
    <property type="entry name" value="DGC-Regulatory_Protein"/>
</dbReference>
<dbReference type="SUPFAM" id="SSF55073">
    <property type="entry name" value="Nucleotide cyclase"/>
    <property type="match status" value="1"/>
</dbReference>
<dbReference type="SMART" id="SM00267">
    <property type="entry name" value="GGDEF"/>
    <property type="match status" value="1"/>
</dbReference>
<organism evidence="3 4">
    <name type="scientific">Pseudoalteromonas piratica</name>
    <dbReference type="NCBI Taxonomy" id="1348114"/>
    <lineage>
        <taxon>Bacteria</taxon>
        <taxon>Pseudomonadati</taxon>
        <taxon>Pseudomonadota</taxon>
        <taxon>Gammaproteobacteria</taxon>
        <taxon>Alteromonadales</taxon>
        <taxon>Pseudoalteromonadaceae</taxon>
        <taxon>Pseudoalteromonas</taxon>
    </lineage>
</organism>
<dbReference type="AlphaFoldDB" id="A0A0A7EJ09"/>
<dbReference type="Gene3D" id="3.30.450.20">
    <property type="entry name" value="PAS domain"/>
    <property type="match status" value="1"/>
</dbReference>
<proteinExistence type="predicted"/>
<sequence>MNTEHYKSITVDEIFSVIPDLIFVLDANNIIKEYRAGNTSDLYLPPNQFLGQSMCSVLPKETAKLIKSALDAAKHKEGITSVEYLLPVNECEKWFEARACRSTHERFILLVRDITERKNKEIEIRFQANHDHLTGLYNRTFAFDFLNQKLKECDRLNTTLSILFIDIDNFKKINDKYGHSAGDSILKAVASSIKNSVRGQDAVCRIGGDEFVIIMHDQITNSKLAQIANNINQSLAELPIAAEQQNNVSVSIGISQSDKGICSASELLRQADVAMFHTKHCGKHGFSLYEPTMEKE</sequence>
<dbReference type="PANTHER" id="PTHR46663:SF2">
    <property type="entry name" value="GGDEF DOMAIN-CONTAINING PROTEIN"/>
    <property type="match status" value="1"/>
</dbReference>
<dbReference type="EMBL" id="CP009889">
    <property type="protein sequence ID" value="AIY66645.1"/>
    <property type="molecule type" value="Genomic_DNA"/>
</dbReference>
<dbReference type="InterPro" id="IPR043128">
    <property type="entry name" value="Rev_trsase/Diguanyl_cyclase"/>
</dbReference>
<evidence type="ECO:0000256" key="1">
    <source>
        <dbReference type="ARBA" id="ARBA00001946"/>
    </source>
</evidence>
<dbReference type="InterPro" id="IPR013656">
    <property type="entry name" value="PAS_4"/>
</dbReference>
<dbReference type="OrthoDB" id="766410at2"/>
<evidence type="ECO:0000313" key="3">
    <source>
        <dbReference type="EMBL" id="AIY66645.1"/>
    </source>
</evidence>
<feature type="domain" description="GGDEF" evidence="2">
    <location>
        <begin position="158"/>
        <end position="291"/>
    </location>
</feature>
<accession>A0A0A7EJ09</accession>
<dbReference type="PROSITE" id="PS50887">
    <property type="entry name" value="GGDEF"/>
    <property type="match status" value="1"/>
</dbReference>
<dbReference type="HOGENOM" id="CLU_000445_11_4_6"/>
<dbReference type="eggNOG" id="COG5001">
    <property type="taxonomic scope" value="Bacteria"/>
</dbReference>
<dbReference type="InterPro" id="IPR000160">
    <property type="entry name" value="GGDEF_dom"/>
</dbReference>
<dbReference type="RefSeq" id="WP_040135033.1">
    <property type="nucleotide sequence ID" value="NZ_CP009889.1"/>
</dbReference>
<keyword evidence="4" id="KW-1185">Reference proteome</keyword>
<dbReference type="FunFam" id="3.30.70.270:FF:000001">
    <property type="entry name" value="Diguanylate cyclase domain protein"/>
    <property type="match status" value="1"/>
</dbReference>
<dbReference type="InterPro" id="IPR029787">
    <property type="entry name" value="Nucleotide_cyclase"/>
</dbReference>
<dbReference type="GO" id="GO:0003824">
    <property type="term" value="F:catalytic activity"/>
    <property type="evidence" value="ECO:0007669"/>
    <property type="project" value="UniProtKB-ARBA"/>
</dbReference>
<protein>
    <recommendedName>
        <fullName evidence="2">GGDEF domain-containing protein</fullName>
    </recommendedName>
</protein>
<dbReference type="Pfam" id="PF00990">
    <property type="entry name" value="GGDEF"/>
    <property type="match status" value="1"/>
</dbReference>
<dbReference type="Proteomes" id="UP000030341">
    <property type="component" value="Chromosome 2"/>
</dbReference>
<dbReference type="InterPro" id="IPR035965">
    <property type="entry name" value="PAS-like_dom_sf"/>
</dbReference>